<comment type="caution">
    <text evidence="3">The sequence shown here is derived from an EMBL/GenBank/DDBJ whole genome shotgun (WGS) entry which is preliminary data.</text>
</comment>
<feature type="domain" description="DUF1835" evidence="1">
    <location>
        <begin position="5"/>
        <end position="119"/>
    </location>
</feature>
<dbReference type="EMBL" id="JABAHZ010000001">
    <property type="protein sequence ID" value="NLR78392.1"/>
    <property type="molecule type" value="Genomic_DNA"/>
</dbReference>
<dbReference type="AlphaFoldDB" id="A0A847SQP2"/>
<dbReference type="Proteomes" id="UP000552864">
    <property type="component" value="Unassembled WGS sequence"/>
</dbReference>
<accession>A0A847SQP2</accession>
<protein>
    <submittedName>
        <fullName evidence="3">DUF1835 domain-containing protein</fullName>
    </submittedName>
</protein>
<gene>
    <name evidence="3" type="ORF">HGH91_07135</name>
</gene>
<proteinExistence type="predicted"/>
<dbReference type="Pfam" id="PF08874">
    <property type="entry name" value="DUF1835"/>
    <property type="match status" value="1"/>
</dbReference>
<dbReference type="InterPro" id="IPR022123">
    <property type="entry name" value="DUF3658"/>
</dbReference>
<name>A0A847SQP2_9BACT</name>
<dbReference type="InterPro" id="IPR014973">
    <property type="entry name" value="DUF1835"/>
</dbReference>
<dbReference type="RefSeq" id="WP_168737731.1">
    <property type="nucleotide sequence ID" value="NZ_JABAHZ010000001.1"/>
</dbReference>
<evidence type="ECO:0000259" key="2">
    <source>
        <dbReference type="Pfam" id="PF12395"/>
    </source>
</evidence>
<evidence type="ECO:0000313" key="4">
    <source>
        <dbReference type="Proteomes" id="UP000552864"/>
    </source>
</evidence>
<keyword evidence="4" id="KW-1185">Reference proteome</keyword>
<feature type="domain" description="DUF3658" evidence="2">
    <location>
        <begin position="142"/>
        <end position="250"/>
    </location>
</feature>
<reference evidence="3 4" key="1">
    <citation type="submission" date="2020-04" db="EMBL/GenBank/DDBJ databases">
        <authorList>
            <person name="Yin C."/>
        </authorList>
    </citation>
    <scope>NUCLEOTIDE SEQUENCE [LARGE SCALE GENOMIC DNA]</scope>
    <source>
        <strain evidence="3 4">Ak56</strain>
    </source>
</reference>
<dbReference type="Pfam" id="PF12395">
    <property type="entry name" value="DUF3658"/>
    <property type="match status" value="1"/>
</dbReference>
<evidence type="ECO:0000313" key="3">
    <source>
        <dbReference type="EMBL" id="NLR78392.1"/>
    </source>
</evidence>
<evidence type="ECO:0000259" key="1">
    <source>
        <dbReference type="Pfam" id="PF08874"/>
    </source>
</evidence>
<sequence>MKDLHLTTLLSTAGTLRSAISKKLLTGEALGFDECPGLGPLDDGPKRIQYLRGLIFDNGMSNLSHHSDAFEIWRNLQQRVHDLPVDRVVIWAGSDVNDYVFVRMVCWWLKTASVDLWLVQPPPHHDNSCLYVYSDTELAPHITQARQLDAATRNELAAEYERIVARPELLRECDENGQLLFLDLSTHDEEILGYCHPTRWRSAVRIVGQTMGFSNPRNPVNEVLVSGRIKALVDAGKLKARGDITSMRTFEVKRSSI</sequence>
<organism evidence="3 4">
    <name type="scientific">Chitinophaga eiseniae</name>
    <dbReference type="NCBI Taxonomy" id="634771"/>
    <lineage>
        <taxon>Bacteria</taxon>
        <taxon>Pseudomonadati</taxon>
        <taxon>Bacteroidota</taxon>
        <taxon>Chitinophagia</taxon>
        <taxon>Chitinophagales</taxon>
        <taxon>Chitinophagaceae</taxon>
        <taxon>Chitinophaga</taxon>
    </lineage>
</organism>